<feature type="region of interest" description="Disordered" evidence="2">
    <location>
        <begin position="118"/>
        <end position="138"/>
    </location>
</feature>
<evidence type="ECO:0000259" key="3">
    <source>
        <dbReference type="PROSITE" id="PS50102"/>
    </source>
</evidence>
<organism evidence="4 5">
    <name type="scientific">Hibiscus syriacus</name>
    <name type="common">Rose of Sharon</name>
    <dbReference type="NCBI Taxonomy" id="106335"/>
    <lineage>
        <taxon>Eukaryota</taxon>
        <taxon>Viridiplantae</taxon>
        <taxon>Streptophyta</taxon>
        <taxon>Embryophyta</taxon>
        <taxon>Tracheophyta</taxon>
        <taxon>Spermatophyta</taxon>
        <taxon>Magnoliopsida</taxon>
        <taxon>eudicotyledons</taxon>
        <taxon>Gunneridae</taxon>
        <taxon>Pentapetalae</taxon>
        <taxon>rosids</taxon>
        <taxon>malvids</taxon>
        <taxon>Malvales</taxon>
        <taxon>Malvaceae</taxon>
        <taxon>Malvoideae</taxon>
        <taxon>Hibiscus</taxon>
    </lineage>
</organism>
<gene>
    <name evidence="4" type="ORF">F3Y22_tig00006507pilonHSYRG00020</name>
</gene>
<evidence type="ECO:0000256" key="1">
    <source>
        <dbReference type="PROSITE-ProRule" id="PRU00176"/>
    </source>
</evidence>
<dbReference type="SUPFAM" id="SSF54928">
    <property type="entry name" value="RNA-binding domain, RBD"/>
    <property type="match status" value="1"/>
</dbReference>
<dbReference type="Pfam" id="PF00076">
    <property type="entry name" value="RRM_1"/>
    <property type="match status" value="1"/>
</dbReference>
<keyword evidence="1" id="KW-0694">RNA-binding</keyword>
<protein>
    <recommendedName>
        <fullName evidence="3">RRM domain-containing protein</fullName>
    </recommendedName>
</protein>
<dbReference type="EMBL" id="VEPZ02000350">
    <property type="protein sequence ID" value="KAE8726687.1"/>
    <property type="molecule type" value="Genomic_DNA"/>
</dbReference>
<feature type="domain" description="RRM" evidence="3">
    <location>
        <begin position="14"/>
        <end position="96"/>
    </location>
</feature>
<dbReference type="AlphaFoldDB" id="A0A6A3CDA2"/>
<evidence type="ECO:0000256" key="2">
    <source>
        <dbReference type="SAM" id="MobiDB-lite"/>
    </source>
</evidence>
<comment type="caution">
    <text evidence="4">The sequence shown here is derived from an EMBL/GenBank/DDBJ whole genome shotgun (WGS) entry which is preliminary data.</text>
</comment>
<dbReference type="Proteomes" id="UP000436088">
    <property type="component" value="Unassembled WGS sequence"/>
</dbReference>
<evidence type="ECO:0000313" key="5">
    <source>
        <dbReference type="Proteomes" id="UP000436088"/>
    </source>
</evidence>
<dbReference type="GO" id="GO:0003723">
    <property type="term" value="F:RNA binding"/>
    <property type="evidence" value="ECO:0007669"/>
    <property type="project" value="UniProtKB-UniRule"/>
</dbReference>
<dbReference type="InterPro" id="IPR000504">
    <property type="entry name" value="RRM_dom"/>
</dbReference>
<dbReference type="CDD" id="cd00590">
    <property type="entry name" value="RRM_SF"/>
    <property type="match status" value="1"/>
</dbReference>
<dbReference type="InterPro" id="IPR012677">
    <property type="entry name" value="Nucleotide-bd_a/b_plait_sf"/>
</dbReference>
<evidence type="ECO:0000313" key="4">
    <source>
        <dbReference type="EMBL" id="KAE8726687.1"/>
    </source>
</evidence>
<reference evidence="4" key="1">
    <citation type="submission" date="2019-09" db="EMBL/GenBank/DDBJ databases">
        <title>Draft genome information of white flower Hibiscus syriacus.</title>
        <authorList>
            <person name="Kim Y.-M."/>
        </authorList>
    </citation>
    <scope>NUCLEOTIDE SEQUENCE [LARGE SCALE GENOMIC DNA]</scope>
    <source>
        <strain evidence="4">YM2019G1</strain>
    </source>
</reference>
<dbReference type="PROSITE" id="PS50102">
    <property type="entry name" value="RRM"/>
    <property type="match status" value="1"/>
</dbReference>
<keyword evidence="5" id="KW-1185">Reference proteome</keyword>
<dbReference type="SMART" id="SM00360">
    <property type="entry name" value="RRM"/>
    <property type="match status" value="1"/>
</dbReference>
<dbReference type="InterPro" id="IPR035979">
    <property type="entry name" value="RBD_domain_sf"/>
</dbReference>
<name>A0A6A3CDA2_HIBSY</name>
<feature type="compositionally biased region" description="Basic and acidic residues" evidence="2">
    <location>
        <begin position="118"/>
        <end position="134"/>
    </location>
</feature>
<dbReference type="Gene3D" id="3.30.70.330">
    <property type="match status" value="1"/>
</dbReference>
<proteinExistence type="predicted"/>
<accession>A0A6A3CDA2</accession>
<sequence length="367" mass="42317">MNIRGKIEAQKKEETIGVGQIGTGKGMLKMMLKDFFQTYGVVLDVYVVYSNPKKKMKSSTFAFVRYRNLDEAKRAVVEVDGRWIIGKSIRVFLSLENRNNTPNRKIMVTKVWKRSDSPKDKRFLDDKPKSDASHGDIPSNEIALTKEKIGWRSKCLVGYIKGMYNTDIVQEERKSGGFRLNVCPWHILLTVLFFDNKEEVKKAWKSRAELLHSWFDLLEKLEGFDGMWSIKIWVTLQDVQFNYGVIDVFLISVAEEYDEDQLFIDGRSPYETTGEENLIVPGTVIEQDGENDDDKVFSPENDGNDEARANGFCQEVAVGRYAWILWIEVGHRLSHSPRSQMGQDSKVVFVFEEVKGLWSADYICRYL</sequence>